<dbReference type="OrthoDB" id="1264427at2"/>
<protein>
    <submittedName>
        <fullName evidence="1">Uncharacterized protein</fullName>
    </submittedName>
</protein>
<keyword evidence="2" id="KW-1185">Reference proteome</keyword>
<proteinExistence type="predicted"/>
<dbReference type="EMBL" id="BJYJ01000065">
    <property type="protein sequence ID" value="GEN78240.1"/>
    <property type="molecule type" value="Genomic_DNA"/>
</dbReference>
<reference evidence="1 2" key="1">
    <citation type="submission" date="2019-07" db="EMBL/GenBank/DDBJ databases">
        <title>Whole genome shotgun sequence of Chryseobacterium hagamense NBRC 105253.</title>
        <authorList>
            <person name="Hosoyama A."/>
            <person name="Uohara A."/>
            <person name="Ohji S."/>
            <person name="Ichikawa N."/>
        </authorList>
    </citation>
    <scope>NUCLEOTIDE SEQUENCE [LARGE SCALE GENOMIC DNA]</scope>
    <source>
        <strain evidence="1 2">NBRC 105253</strain>
    </source>
</reference>
<evidence type="ECO:0000313" key="2">
    <source>
        <dbReference type="Proteomes" id="UP000321863"/>
    </source>
</evidence>
<organism evidence="1 2">
    <name type="scientific">Chryseobacterium hagamense</name>
    <dbReference type="NCBI Taxonomy" id="395935"/>
    <lineage>
        <taxon>Bacteria</taxon>
        <taxon>Pseudomonadati</taxon>
        <taxon>Bacteroidota</taxon>
        <taxon>Flavobacteriia</taxon>
        <taxon>Flavobacteriales</taxon>
        <taxon>Weeksellaceae</taxon>
        <taxon>Chryseobacterium group</taxon>
        <taxon>Chryseobacterium</taxon>
    </lineage>
</organism>
<dbReference type="AlphaFoldDB" id="A0A511YSS0"/>
<gene>
    <name evidence="1" type="ORF">CHA01nite_39800</name>
</gene>
<comment type="caution">
    <text evidence="1">The sequence shown here is derived from an EMBL/GenBank/DDBJ whole genome shotgun (WGS) entry which is preliminary data.</text>
</comment>
<name>A0A511YSS0_9FLAO</name>
<dbReference type="RefSeq" id="WP_146944765.1">
    <property type="nucleotide sequence ID" value="NZ_BJYJ01000065.1"/>
</dbReference>
<dbReference type="Proteomes" id="UP000321863">
    <property type="component" value="Unassembled WGS sequence"/>
</dbReference>
<accession>A0A511YSS0</accession>
<sequence>MYKQIIIILLILSYNFNKSQQLVYRNDTIIGKLHQNAVIKCDDCYNYSEENILRKAILLKLPVEITCDNKNNCNYELIYNYELSRVDSKRAIIKFNSYSNGDSYWLYLKNIDQNIYIYKKILYKNGIYKKRIKSNDYDYLPATEVCFENLNIKVVKYISFEDHFNSVVFKNCYKCPIQVKVENCIKNQRINYKW</sequence>
<evidence type="ECO:0000313" key="1">
    <source>
        <dbReference type="EMBL" id="GEN78240.1"/>
    </source>
</evidence>